<name>A0A1F5GBU3_9BACT</name>
<feature type="region of interest" description="Disordered" evidence="1">
    <location>
        <begin position="1"/>
        <end position="32"/>
    </location>
</feature>
<feature type="compositionally biased region" description="Basic residues" evidence="1">
    <location>
        <begin position="1"/>
        <end position="16"/>
    </location>
</feature>
<organism evidence="2 3">
    <name type="scientific">Candidatus Curtissbacteria bacterium RIFCSPHIGHO2_02_FULL_40_16b</name>
    <dbReference type="NCBI Taxonomy" id="1797714"/>
    <lineage>
        <taxon>Bacteria</taxon>
        <taxon>Candidatus Curtissiibacteriota</taxon>
    </lineage>
</organism>
<dbReference type="EMBL" id="MFBD01000006">
    <property type="protein sequence ID" value="OGD89319.1"/>
    <property type="molecule type" value="Genomic_DNA"/>
</dbReference>
<dbReference type="Proteomes" id="UP000177369">
    <property type="component" value="Unassembled WGS sequence"/>
</dbReference>
<dbReference type="AlphaFoldDB" id="A0A1F5GBU3"/>
<dbReference type="STRING" id="1797714.A3D04_00540"/>
<comment type="caution">
    <text evidence="2">The sequence shown here is derived from an EMBL/GenBank/DDBJ whole genome shotgun (WGS) entry which is preliminary data.</text>
</comment>
<protein>
    <submittedName>
        <fullName evidence="2">Uncharacterized protein</fullName>
    </submittedName>
</protein>
<evidence type="ECO:0000313" key="2">
    <source>
        <dbReference type="EMBL" id="OGD89319.1"/>
    </source>
</evidence>
<evidence type="ECO:0000256" key="1">
    <source>
        <dbReference type="SAM" id="MobiDB-lite"/>
    </source>
</evidence>
<reference evidence="2 3" key="1">
    <citation type="journal article" date="2016" name="Nat. Commun.">
        <title>Thousands of microbial genomes shed light on interconnected biogeochemical processes in an aquifer system.</title>
        <authorList>
            <person name="Anantharaman K."/>
            <person name="Brown C.T."/>
            <person name="Hug L.A."/>
            <person name="Sharon I."/>
            <person name="Castelle C.J."/>
            <person name="Probst A.J."/>
            <person name="Thomas B.C."/>
            <person name="Singh A."/>
            <person name="Wilkins M.J."/>
            <person name="Karaoz U."/>
            <person name="Brodie E.L."/>
            <person name="Williams K.H."/>
            <person name="Hubbard S.S."/>
            <person name="Banfield J.F."/>
        </authorList>
    </citation>
    <scope>NUCLEOTIDE SEQUENCE [LARGE SCALE GENOMIC DNA]</scope>
</reference>
<proteinExistence type="predicted"/>
<gene>
    <name evidence="2" type="ORF">A3D04_00540</name>
</gene>
<evidence type="ECO:0000313" key="3">
    <source>
        <dbReference type="Proteomes" id="UP000177369"/>
    </source>
</evidence>
<accession>A0A1F5GBU3</accession>
<sequence>MARRKLKKRSPKKTSTRPKIVSGRNKTSQKLVSSTFQKPNRLSSKNILVVILALLILAAVGKTVFNRQNESIEDTAEAPQSSLDGNPEAAEKLKEVYEKERGISLGDFAPRYSVFENADFGYRFAYPVGYSYSWQGESVYLTPKSNKGKVVVTGKNGSFEVKADTNGASETEAQALQATAEFIRQTFEFSSSAKSGTQERFDTSEGPVYRY</sequence>